<keyword evidence="1" id="KW-0732">Signal</keyword>
<feature type="chain" id="PRO_5046596513" description="Outer membrane protein beta-barrel domain-containing protein" evidence="1">
    <location>
        <begin position="19"/>
        <end position="190"/>
    </location>
</feature>
<keyword evidence="3" id="KW-1185">Reference proteome</keyword>
<organism evidence="2 3">
    <name type="scientific">Flavobacterium qiangtangense</name>
    <dbReference type="NCBI Taxonomy" id="1442595"/>
    <lineage>
        <taxon>Bacteria</taxon>
        <taxon>Pseudomonadati</taxon>
        <taxon>Bacteroidota</taxon>
        <taxon>Flavobacteriia</taxon>
        <taxon>Flavobacteriales</taxon>
        <taxon>Flavobacteriaceae</taxon>
        <taxon>Flavobacterium</taxon>
    </lineage>
</organism>
<sequence>MKKITLLFFVICFQISSAQEYSVEKSAFNAQIGTFGVWINNESRLGNQFTLKSEIGLDFFGRASDDGIHFDALAPGITIEPRWYYNLEKRGNKGKNIQNNGGNFLGLTLRYNPDWFVISDIDLYVPNQITIVPKWGIKRNFGKSSFNYEASAGLGYNFLLDKNYYDNEGDVILDLNFRIGYTFKSSRIKQ</sequence>
<dbReference type="RefSeq" id="WP_379789890.1">
    <property type="nucleotide sequence ID" value="NZ_JBHSQB010000003.1"/>
</dbReference>
<evidence type="ECO:0000256" key="1">
    <source>
        <dbReference type="SAM" id="SignalP"/>
    </source>
</evidence>
<dbReference type="Proteomes" id="UP001596287">
    <property type="component" value="Unassembled WGS sequence"/>
</dbReference>
<gene>
    <name evidence="2" type="ORF">ACFPVY_01365</name>
</gene>
<accession>A0ABW1PJF1</accession>
<evidence type="ECO:0000313" key="3">
    <source>
        <dbReference type="Proteomes" id="UP001596287"/>
    </source>
</evidence>
<comment type="caution">
    <text evidence="2">The sequence shown here is derived from an EMBL/GenBank/DDBJ whole genome shotgun (WGS) entry which is preliminary data.</text>
</comment>
<protein>
    <recommendedName>
        <fullName evidence="4">Outer membrane protein beta-barrel domain-containing protein</fullName>
    </recommendedName>
</protein>
<reference evidence="3" key="1">
    <citation type="journal article" date="2019" name="Int. J. Syst. Evol. Microbiol.">
        <title>The Global Catalogue of Microorganisms (GCM) 10K type strain sequencing project: providing services to taxonomists for standard genome sequencing and annotation.</title>
        <authorList>
            <consortium name="The Broad Institute Genomics Platform"/>
            <consortium name="The Broad Institute Genome Sequencing Center for Infectious Disease"/>
            <person name="Wu L."/>
            <person name="Ma J."/>
        </authorList>
    </citation>
    <scope>NUCLEOTIDE SEQUENCE [LARGE SCALE GENOMIC DNA]</scope>
    <source>
        <strain evidence="3">CCUG 49679</strain>
    </source>
</reference>
<evidence type="ECO:0000313" key="2">
    <source>
        <dbReference type="EMBL" id="MFC6095281.1"/>
    </source>
</evidence>
<feature type="signal peptide" evidence="1">
    <location>
        <begin position="1"/>
        <end position="18"/>
    </location>
</feature>
<name>A0ABW1PJF1_9FLAO</name>
<dbReference type="EMBL" id="JBHSQB010000003">
    <property type="protein sequence ID" value="MFC6095281.1"/>
    <property type="molecule type" value="Genomic_DNA"/>
</dbReference>
<proteinExistence type="predicted"/>
<evidence type="ECO:0008006" key="4">
    <source>
        <dbReference type="Google" id="ProtNLM"/>
    </source>
</evidence>